<evidence type="ECO:0000313" key="4">
    <source>
        <dbReference type="EMBL" id="MFC1849826.1"/>
    </source>
</evidence>
<dbReference type="GO" id="GO:0061542">
    <property type="term" value="F:3-demethylubiquinol 3-O-methyltransferase activity"/>
    <property type="evidence" value="ECO:0007669"/>
    <property type="project" value="UniProtKB-EC"/>
</dbReference>
<dbReference type="EMBL" id="JBHPBY010000061">
    <property type="protein sequence ID" value="MFC1849826.1"/>
    <property type="molecule type" value="Genomic_DNA"/>
</dbReference>
<dbReference type="GO" id="GO:0102208">
    <property type="term" value="F:2-polyprenyl-6-hydroxyphenol methylase activity"/>
    <property type="evidence" value="ECO:0007669"/>
    <property type="project" value="UniProtKB-EC"/>
</dbReference>
<dbReference type="CDD" id="cd02440">
    <property type="entry name" value="AdoMet_MTases"/>
    <property type="match status" value="1"/>
</dbReference>
<dbReference type="SUPFAM" id="SSF53335">
    <property type="entry name" value="S-adenosyl-L-methionine-dependent methyltransferases"/>
    <property type="match status" value="1"/>
</dbReference>
<gene>
    <name evidence="4" type="ORF">ACFL27_06420</name>
</gene>
<proteinExistence type="predicted"/>
<dbReference type="EC" id="2.1.1.222" evidence="4"/>
<dbReference type="InterPro" id="IPR029063">
    <property type="entry name" value="SAM-dependent_MTases_sf"/>
</dbReference>
<dbReference type="Pfam" id="PF13649">
    <property type="entry name" value="Methyltransf_25"/>
    <property type="match status" value="1"/>
</dbReference>
<keyword evidence="5" id="KW-1185">Reference proteome</keyword>
<reference evidence="4 5" key="1">
    <citation type="submission" date="2024-09" db="EMBL/GenBank/DDBJ databases">
        <title>Laminarin stimulates single cell rates of sulfate reduction while oxygen inhibits transcriptomic activity in coastal marine sediment.</title>
        <authorList>
            <person name="Lindsay M."/>
            <person name="Orcutt B."/>
            <person name="Emerson D."/>
            <person name="Stepanauskas R."/>
            <person name="D'Angelo T."/>
        </authorList>
    </citation>
    <scope>NUCLEOTIDE SEQUENCE [LARGE SCALE GENOMIC DNA]</scope>
    <source>
        <strain evidence="4">SAG AM-311-K15</strain>
    </source>
</reference>
<dbReference type="EC" id="2.1.1.64" evidence="4"/>
<sequence length="201" mass="22955">MAAENYICETVAYYNKYAQDYCDNTIHLNMSVFYEAFLGLVPPGGKILDAGCGSGRDTLYFKKCGYVVVAFDYASEIVKYASKIIAQPVLKMSFQELNFSNEFDGIWACASLLHVAKRDITSVMNKLIRALKKNGALYLSVKQGHKEVIRTGRFFNCYTATDLKTLMSQFPEITIIEQWQTVDVREGREKDFWQNMLVQKI</sequence>
<evidence type="ECO:0000313" key="5">
    <source>
        <dbReference type="Proteomes" id="UP001594351"/>
    </source>
</evidence>
<dbReference type="Proteomes" id="UP001594351">
    <property type="component" value="Unassembled WGS sequence"/>
</dbReference>
<evidence type="ECO:0000256" key="2">
    <source>
        <dbReference type="ARBA" id="ARBA00022679"/>
    </source>
</evidence>
<organism evidence="4 5">
    <name type="scientific">candidate division CSSED10-310 bacterium</name>
    <dbReference type="NCBI Taxonomy" id="2855610"/>
    <lineage>
        <taxon>Bacteria</taxon>
        <taxon>Bacteria division CSSED10-310</taxon>
    </lineage>
</organism>
<dbReference type="InterPro" id="IPR041698">
    <property type="entry name" value="Methyltransf_25"/>
</dbReference>
<dbReference type="PANTHER" id="PTHR43861:SF1">
    <property type="entry name" value="TRANS-ACONITATE 2-METHYLTRANSFERASE"/>
    <property type="match status" value="1"/>
</dbReference>
<accession>A0ABV6YUR1</accession>
<evidence type="ECO:0000259" key="3">
    <source>
        <dbReference type="Pfam" id="PF13649"/>
    </source>
</evidence>
<dbReference type="PANTHER" id="PTHR43861">
    <property type="entry name" value="TRANS-ACONITATE 2-METHYLTRANSFERASE-RELATED"/>
    <property type="match status" value="1"/>
</dbReference>
<name>A0ABV6YUR1_UNCC1</name>
<feature type="domain" description="Methyltransferase" evidence="3">
    <location>
        <begin position="47"/>
        <end position="135"/>
    </location>
</feature>
<evidence type="ECO:0000256" key="1">
    <source>
        <dbReference type="ARBA" id="ARBA00022603"/>
    </source>
</evidence>
<comment type="caution">
    <text evidence="4">The sequence shown here is derived from an EMBL/GenBank/DDBJ whole genome shotgun (WGS) entry which is preliminary data.</text>
</comment>
<keyword evidence="1 4" id="KW-0489">Methyltransferase</keyword>
<protein>
    <submittedName>
        <fullName evidence="4">Class I SAM-dependent methyltransferase</fullName>
        <ecNumber evidence="4">2.1.1.222</ecNumber>
        <ecNumber evidence="4">2.1.1.64</ecNumber>
    </submittedName>
</protein>
<dbReference type="Gene3D" id="3.40.50.150">
    <property type="entry name" value="Vaccinia Virus protein VP39"/>
    <property type="match status" value="1"/>
</dbReference>
<keyword evidence="2 4" id="KW-0808">Transferase</keyword>
<dbReference type="GO" id="GO:0032259">
    <property type="term" value="P:methylation"/>
    <property type="evidence" value="ECO:0007669"/>
    <property type="project" value="UniProtKB-KW"/>
</dbReference>